<proteinExistence type="predicted"/>
<dbReference type="PANTHER" id="PTHR45908">
    <property type="entry name" value="PROTEIN CBG11750-RELATED"/>
    <property type="match status" value="1"/>
</dbReference>
<evidence type="ECO:0000313" key="2">
    <source>
        <dbReference type="Proteomes" id="UP000580250"/>
    </source>
</evidence>
<organism evidence="1 2">
    <name type="scientific">Meloidogyne enterolobii</name>
    <name type="common">Root-knot nematode worm</name>
    <name type="synonym">Meloidogyne mayaguensis</name>
    <dbReference type="NCBI Taxonomy" id="390850"/>
    <lineage>
        <taxon>Eukaryota</taxon>
        <taxon>Metazoa</taxon>
        <taxon>Ecdysozoa</taxon>
        <taxon>Nematoda</taxon>
        <taxon>Chromadorea</taxon>
        <taxon>Rhabditida</taxon>
        <taxon>Tylenchina</taxon>
        <taxon>Tylenchomorpha</taxon>
        <taxon>Tylenchoidea</taxon>
        <taxon>Meloidogynidae</taxon>
        <taxon>Meloidogyninae</taxon>
        <taxon>Meloidogyne</taxon>
    </lineage>
</organism>
<gene>
    <name evidence="1" type="ORF">MENT_LOCUS41040</name>
</gene>
<comment type="caution">
    <text evidence="1">The sequence shown here is derived from an EMBL/GenBank/DDBJ whole genome shotgun (WGS) entry which is preliminary data.</text>
</comment>
<protein>
    <submittedName>
        <fullName evidence="1">Uncharacterized protein</fullName>
    </submittedName>
</protein>
<sequence length="227" mass="26486">MFKINFDKYIIFLLNYFILINIPAKVLTTLNYSQINNEFSPLKNNISLQALTNNFNISQILEDKYRKTNQNFGEFNESKIVSTYIDNFVRFKIFPLAAAAYGSDKNILDCLTQIYPDFQFIRNWVVKCQFTDPYCSAFIAVSFTDAAIVLAFRGTDTFLQLQHEISDTLFRKKVPSVFGYGHVASYFDDVFNQLDKKGVTEEIFYLIRKYPAYELWIKSLIGYKKPT</sequence>
<dbReference type="Gene3D" id="3.40.50.1820">
    <property type="entry name" value="alpha/beta hydrolase"/>
    <property type="match status" value="1"/>
</dbReference>
<reference evidence="1 2" key="1">
    <citation type="submission" date="2020-08" db="EMBL/GenBank/DDBJ databases">
        <authorList>
            <person name="Koutsovoulos G."/>
            <person name="Danchin GJ E."/>
        </authorList>
    </citation>
    <scope>NUCLEOTIDE SEQUENCE [LARGE SCALE GENOMIC DNA]</scope>
</reference>
<name>A0A6V7WMZ9_MELEN</name>
<accession>A0A6V7WMZ9</accession>
<dbReference type="SUPFAM" id="SSF53474">
    <property type="entry name" value="alpha/beta-Hydrolases"/>
    <property type="match status" value="1"/>
</dbReference>
<dbReference type="AlphaFoldDB" id="A0A6V7WMZ9"/>
<dbReference type="OrthoDB" id="426718at2759"/>
<dbReference type="EMBL" id="CAJEWN010000690">
    <property type="protein sequence ID" value="CAD2188394.1"/>
    <property type="molecule type" value="Genomic_DNA"/>
</dbReference>
<evidence type="ECO:0000313" key="1">
    <source>
        <dbReference type="EMBL" id="CAD2188394.1"/>
    </source>
</evidence>
<dbReference type="Proteomes" id="UP000580250">
    <property type="component" value="Unassembled WGS sequence"/>
</dbReference>
<dbReference type="InterPro" id="IPR029058">
    <property type="entry name" value="AB_hydrolase_fold"/>
</dbReference>